<gene>
    <name evidence="1" type="ORF">K466DRAFT_584031</name>
</gene>
<dbReference type="EMBL" id="ML211055">
    <property type="protein sequence ID" value="TFK90098.1"/>
    <property type="molecule type" value="Genomic_DNA"/>
</dbReference>
<sequence length="92" mass="10258">MMLLGLSASLAPCQQEQLSVHTQRVPRLTCPSESQCISRAMHVRHAEIYDAGEESEARKHASTSCLVVHELEVSFLTYIQLRLATFCALLSQ</sequence>
<evidence type="ECO:0000313" key="2">
    <source>
        <dbReference type="Proteomes" id="UP000308197"/>
    </source>
</evidence>
<keyword evidence="2" id="KW-1185">Reference proteome</keyword>
<dbReference type="InParanoid" id="A0A5C3PPB1"/>
<dbReference type="AlphaFoldDB" id="A0A5C3PPB1"/>
<name>A0A5C3PPB1_9APHY</name>
<protein>
    <submittedName>
        <fullName evidence="1">Uncharacterized protein</fullName>
    </submittedName>
</protein>
<dbReference type="Proteomes" id="UP000308197">
    <property type="component" value="Unassembled WGS sequence"/>
</dbReference>
<accession>A0A5C3PPB1</accession>
<evidence type="ECO:0000313" key="1">
    <source>
        <dbReference type="EMBL" id="TFK90098.1"/>
    </source>
</evidence>
<proteinExistence type="predicted"/>
<reference evidence="1 2" key="1">
    <citation type="journal article" date="2019" name="Nat. Ecol. Evol.">
        <title>Megaphylogeny resolves global patterns of mushroom evolution.</title>
        <authorList>
            <person name="Varga T."/>
            <person name="Krizsan K."/>
            <person name="Foldi C."/>
            <person name="Dima B."/>
            <person name="Sanchez-Garcia M."/>
            <person name="Sanchez-Ramirez S."/>
            <person name="Szollosi G.J."/>
            <person name="Szarkandi J.G."/>
            <person name="Papp V."/>
            <person name="Albert L."/>
            <person name="Andreopoulos W."/>
            <person name="Angelini C."/>
            <person name="Antonin V."/>
            <person name="Barry K.W."/>
            <person name="Bougher N.L."/>
            <person name="Buchanan P."/>
            <person name="Buyck B."/>
            <person name="Bense V."/>
            <person name="Catcheside P."/>
            <person name="Chovatia M."/>
            <person name="Cooper J."/>
            <person name="Damon W."/>
            <person name="Desjardin D."/>
            <person name="Finy P."/>
            <person name="Geml J."/>
            <person name="Haridas S."/>
            <person name="Hughes K."/>
            <person name="Justo A."/>
            <person name="Karasinski D."/>
            <person name="Kautmanova I."/>
            <person name="Kiss B."/>
            <person name="Kocsube S."/>
            <person name="Kotiranta H."/>
            <person name="LaButti K.M."/>
            <person name="Lechner B.E."/>
            <person name="Liimatainen K."/>
            <person name="Lipzen A."/>
            <person name="Lukacs Z."/>
            <person name="Mihaltcheva S."/>
            <person name="Morgado L.N."/>
            <person name="Niskanen T."/>
            <person name="Noordeloos M.E."/>
            <person name="Ohm R.A."/>
            <person name="Ortiz-Santana B."/>
            <person name="Ovrebo C."/>
            <person name="Racz N."/>
            <person name="Riley R."/>
            <person name="Savchenko A."/>
            <person name="Shiryaev A."/>
            <person name="Soop K."/>
            <person name="Spirin V."/>
            <person name="Szebenyi C."/>
            <person name="Tomsovsky M."/>
            <person name="Tulloss R.E."/>
            <person name="Uehling J."/>
            <person name="Grigoriev I.V."/>
            <person name="Vagvolgyi C."/>
            <person name="Papp T."/>
            <person name="Martin F.M."/>
            <person name="Miettinen O."/>
            <person name="Hibbett D.S."/>
            <person name="Nagy L.G."/>
        </authorList>
    </citation>
    <scope>NUCLEOTIDE SEQUENCE [LARGE SCALE GENOMIC DNA]</scope>
    <source>
        <strain evidence="1 2">HHB13444</strain>
    </source>
</reference>
<organism evidence="1 2">
    <name type="scientific">Polyporus arcularius HHB13444</name>
    <dbReference type="NCBI Taxonomy" id="1314778"/>
    <lineage>
        <taxon>Eukaryota</taxon>
        <taxon>Fungi</taxon>
        <taxon>Dikarya</taxon>
        <taxon>Basidiomycota</taxon>
        <taxon>Agaricomycotina</taxon>
        <taxon>Agaricomycetes</taxon>
        <taxon>Polyporales</taxon>
        <taxon>Polyporaceae</taxon>
        <taxon>Polyporus</taxon>
    </lineage>
</organism>